<keyword evidence="2" id="KW-0067">ATP-binding</keyword>
<dbReference type="PROSITE" id="PS00688">
    <property type="entry name" value="SIGMA54_INTERACT_3"/>
    <property type="match status" value="1"/>
</dbReference>
<dbReference type="InterPro" id="IPR058031">
    <property type="entry name" value="AAA_lid_NorR"/>
</dbReference>
<dbReference type="SUPFAM" id="SSF46689">
    <property type="entry name" value="Homeodomain-like"/>
    <property type="match status" value="1"/>
</dbReference>
<name>A0A5B8RF67_9ZZZZ</name>
<evidence type="ECO:0000256" key="1">
    <source>
        <dbReference type="ARBA" id="ARBA00022741"/>
    </source>
</evidence>
<feature type="domain" description="Sigma-54 factor interaction" evidence="5">
    <location>
        <begin position="1"/>
        <end position="33"/>
    </location>
</feature>
<dbReference type="InterPro" id="IPR025944">
    <property type="entry name" value="Sigma_54_int_dom_CS"/>
</dbReference>
<evidence type="ECO:0000259" key="5">
    <source>
        <dbReference type="PROSITE" id="PS50045"/>
    </source>
</evidence>
<dbReference type="AlphaFoldDB" id="A0A5B8RF67"/>
<dbReference type="InterPro" id="IPR009057">
    <property type="entry name" value="Homeodomain-like_sf"/>
</dbReference>
<proteinExistence type="predicted"/>
<dbReference type="GO" id="GO:0043565">
    <property type="term" value="F:sequence-specific DNA binding"/>
    <property type="evidence" value="ECO:0007669"/>
    <property type="project" value="InterPro"/>
</dbReference>
<dbReference type="InterPro" id="IPR002197">
    <property type="entry name" value="HTH_Fis"/>
</dbReference>
<evidence type="ECO:0000256" key="4">
    <source>
        <dbReference type="ARBA" id="ARBA00023163"/>
    </source>
</evidence>
<dbReference type="PROSITE" id="PS50045">
    <property type="entry name" value="SIGMA54_INTERACT_4"/>
    <property type="match status" value="1"/>
</dbReference>
<dbReference type="GO" id="GO:0005524">
    <property type="term" value="F:ATP binding"/>
    <property type="evidence" value="ECO:0007669"/>
    <property type="project" value="UniProtKB-KW"/>
</dbReference>
<dbReference type="EMBL" id="MN079216">
    <property type="protein sequence ID" value="QEA07226.1"/>
    <property type="molecule type" value="Genomic_DNA"/>
</dbReference>
<protein>
    <submittedName>
        <fullName evidence="6">Phenol regulator MopR</fullName>
    </submittedName>
</protein>
<dbReference type="Pfam" id="PF25601">
    <property type="entry name" value="AAA_lid_14"/>
    <property type="match status" value="1"/>
</dbReference>
<reference evidence="6" key="1">
    <citation type="submission" date="2019-06" db="EMBL/GenBank/DDBJ databases">
        <authorList>
            <person name="Murdoch R.W."/>
            <person name="Fathepure B."/>
        </authorList>
    </citation>
    <scope>NUCLEOTIDE SEQUENCE</scope>
</reference>
<accession>A0A5B8RF67</accession>
<dbReference type="PRINTS" id="PR01590">
    <property type="entry name" value="HTHFIS"/>
</dbReference>
<dbReference type="Gene3D" id="1.10.10.60">
    <property type="entry name" value="Homeodomain-like"/>
    <property type="match status" value="1"/>
</dbReference>
<evidence type="ECO:0000313" key="6">
    <source>
        <dbReference type="EMBL" id="QEA07226.1"/>
    </source>
</evidence>
<dbReference type="InterPro" id="IPR002078">
    <property type="entry name" value="Sigma_54_int"/>
</dbReference>
<dbReference type="Pfam" id="PF02954">
    <property type="entry name" value="HTH_8"/>
    <property type="match status" value="1"/>
</dbReference>
<keyword evidence="4" id="KW-0804">Transcription</keyword>
<keyword evidence="1" id="KW-0547">Nucleotide-binding</keyword>
<keyword evidence="3" id="KW-0805">Transcription regulation</keyword>
<dbReference type="Gene3D" id="1.10.8.60">
    <property type="match status" value="1"/>
</dbReference>
<gene>
    <name evidence="6" type="primary">mopR_1</name>
    <name evidence="6" type="ORF">KBTEX_03574</name>
</gene>
<dbReference type="PANTHER" id="PTHR32071">
    <property type="entry name" value="TRANSCRIPTIONAL REGULATORY PROTEIN"/>
    <property type="match status" value="1"/>
</dbReference>
<organism evidence="6">
    <name type="scientific">uncultured organism</name>
    <dbReference type="NCBI Taxonomy" id="155900"/>
    <lineage>
        <taxon>unclassified sequences</taxon>
        <taxon>environmental samples</taxon>
    </lineage>
</organism>
<dbReference type="GO" id="GO:0006355">
    <property type="term" value="P:regulation of DNA-templated transcription"/>
    <property type="evidence" value="ECO:0007669"/>
    <property type="project" value="InterPro"/>
</dbReference>
<evidence type="ECO:0000256" key="3">
    <source>
        <dbReference type="ARBA" id="ARBA00023015"/>
    </source>
</evidence>
<sequence>MRGLTPRAYAALNDYDWPGNVRELENMIERGVILADPDGGIDVQHLFAGGEQLTTTAFDLDPGGSLVPSHDPERADVTGREQHLADELIERLPSFERLERLMIERALERTGGNVSAAARLLGLRRGQVEYRLKKGEAPGGGRA</sequence>
<evidence type="ECO:0000256" key="2">
    <source>
        <dbReference type="ARBA" id="ARBA00022840"/>
    </source>
</evidence>